<feature type="binding site" evidence="17">
    <location>
        <position position="271"/>
    </location>
    <ligand>
        <name>(6S)-NADPHX</name>
        <dbReference type="ChEBI" id="CHEBI:64076"/>
    </ligand>
</feature>
<dbReference type="HAMAP" id="MF_01966">
    <property type="entry name" value="NADHX_epimerase"/>
    <property type="match status" value="1"/>
</dbReference>
<comment type="function">
    <text evidence="14 19">Bifunctional enzyme that catalyzes the epimerization of the S- and R-forms of NAD(P)HX and the dehydration of the S-form of NAD(P)HX at the expense of ADP, which is converted to AMP. This allows the repair of both epimers of NAD(P)HX, a damaged form of NAD(P)H that is a result of enzymatic or heat-dependent hydration.</text>
</comment>
<dbReference type="Pfam" id="PF01256">
    <property type="entry name" value="Carb_kinase"/>
    <property type="match status" value="1"/>
</dbReference>
<feature type="binding site" evidence="17">
    <location>
        <position position="443"/>
    </location>
    <ligand>
        <name>(6S)-NADPHX</name>
        <dbReference type="ChEBI" id="CHEBI:64076"/>
    </ligand>
</feature>
<dbReference type="InterPro" id="IPR004443">
    <property type="entry name" value="YjeF_N_dom"/>
</dbReference>
<comment type="similarity">
    <text evidence="4 19">In the C-terminal section; belongs to the NnrD/CARKD family.</text>
</comment>
<dbReference type="InterPro" id="IPR036652">
    <property type="entry name" value="YjeF_N_dom_sf"/>
</dbReference>
<dbReference type="GO" id="GO:0046872">
    <property type="term" value="F:metal ion binding"/>
    <property type="evidence" value="ECO:0007669"/>
    <property type="project" value="UniProtKB-UniRule"/>
</dbReference>
<evidence type="ECO:0000256" key="17">
    <source>
        <dbReference type="HAMAP-Rule" id="MF_01965"/>
    </source>
</evidence>
<evidence type="ECO:0000256" key="13">
    <source>
        <dbReference type="ARBA" id="ARBA00023268"/>
    </source>
</evidence>
<name>A0A1I5WAT8_9BACT</name>
<dbReference type="SUPFAM" id="SSF64153">
    <property type="entry name" value="YjeF N-terminal domain-like"/>
    <property type="match status" value="1"/>
</dbReference>
<comment type="catalytic activity">
    <reaction evidence="2 18 19">
        <text>(6R)-NADPHX = (6S)-NADPHX</text>
        <dbReference type="Rhea" id="RHEA:32227"/>
        <dbReference type="ChEBI" id="CHEBI:64076"/>
        <dbReference type="ChEBI" id="CHEBI:64077"/>
        <dbReference type="EC" id="5.1.99.6"/>
    </reaction>
</comment>
<keyword evidence="12 17" id="KW-0456">Lyase</keyword>
<comment type="catalytic activity">
    <reaction evidence="16 17 19">
        <text>(6S)-NADPHX + ADP = AMP + phosphate + NADPH + H(+)</text>
        <dbReference type="Rhea" id="RHEA:32235"/>
        <dbReference type="ChEBI" id="CHEBI:15378"/>
        <dbReference type="ChEBI" id="CHEBI:43474"/>
        <dbReference type="ChEBI" id="CHEBI:57783"/>
        <dbReference type="ChEBI" id="CHEBI:64076"/>
        <dbReference type="ChEBI" id="CHEBI:456215"/>
        <dbReference type="ChEBI" id="CHEBI:456216"/>
        <dbReference type="EC" id="4.2.1.136"/>
    </reaction>
</comment>
<comment type="function">
    <text evidence="17">Catalyzes the dehydration of the S-form of NAD(P)HX at the expense of ADP, which is converted to AMP. Together with NAD(P)HX epimerase, which catalyzes the epimerization of the S- and R-forms, the enzyme allows the repair of both epimers of NAD(P)HX, a damaged form of NAD(P)H that is a result of enzymatic or heat-dependent hydration.</text>
</comment>
<keyword evidence="23" id="KW-1185">Reference proteome</keyword>
<dbReference type="NCBIfam" id="TIGR00197">
    <property type="entry name" value="yjeF_nterm"/>
    <property type="match status" value="1"/>
</dbReference>
<comment type="catalytic activity">
    <reaction evidence="1 18 19">
        <text>(6R)-NADHX = (6S)-NADHX</text>
        <dbReference type="Rhea" id="RHEA:32215"/>
        <dbReference type="ChEBI" id="CHEBI:64074"/>
        <dbReference type="ChEBI" id="CHEBI:64075"/>
        <dbReference type="EC" id="5.1.99.6"/>
    </reaction>
</comment>
<feature type="binding site" evidence="18">
    <location>
        <position position="172"/>
    </location>
    <ligand>
        <name>K(+)</name>
        <dbReference type="ChEBI" id="CHEBI:29103"/>
    </ligand>
</feature>
<protein>
    <recommendedName>
        <fullName evidence="19">Bifunctional NAD(P)H-hydrate repair enzyme</fullName>
    </recommendedName>
    <alternativeName>
        <fullName evidence="19">Nicotinamide nucleotide repair protein</fullName>
    </alternativeName>
    <domain>
        <recommendedName>
            <fullName evidence="19">ADP-dependent (S)-NAD(P)H-hydrate dehydratase</fullName>
            <ecNumber evidence="19">4.2.1.136</ecNumber>
        </recommendedName>
        <alternativeName>
            <fullName evidence="19">ADP-dependent NAD(P)HX dehydratase</fullName>
        </alternativeName>
    </domain>
    <domain>
        <recommendedName>
            <fullName evidence="19">NAD(P)H-hydrate epimerase</fullName>
            <ecNumber evidence="19">5.1.99.6</ecNumber>
        </recommendedName>
    </domain>
</protein>
<evidence type="ECO:0000256" key="9">
    <source>
        <dbReference type="ARBA" id="ARBA00022958"/>
    </source>
</evidence>
<dbReference type="Gene3D" id="3.40.1190.20">
    <property type="match status" value="1"/>
</dbReference>
<evidence type="ECO:0000313" key="23">
    <source>
        <dbReference type="Proteomes" id="UP000199031"/>
    </source>
</evidence>
<dbReference type="GO" id="GO:0052855">
    <property type="term" value="F:ADP-dependent NAD(P)H-hydrate dehydratase activity"/>
    <property type="evidence" value="ECO:0007669"/>
    <property type="project" value="UniProtKB-UniRule"/>
</dbReference>
<comment type="function">
    <text evidence="18">Catalyzes the epimerization of the S- and R-forms of NAD(P)HX, a damaged form of NAD(P)H that is a result of enzymatic or heat-dependent hydration. This is a prerequisite for the S-specific NAD(P)H-hydrate dehydratase to allow the repair of both epimers of NAD(P)HX.</text>
</comment>
<feature type="binding site" evidence="18">
    <location>
        <position position="136"/>
    </location>
    <ligand>
        <name>K(+)</name>
        <dbReference type="ChEBI" id="CHEBI:29103"/>
    </ligand>
</feature>
<comment type="catalytic activity">
    <reaction evidence="15 17 19">
        <text>(6S)-NADHX + ADP = AMP + phosphate + NADH + H(+)</text>
        <dbReference type="Rhea" id="RHEA:32223"/>
        <dbReference type="ChEBI" id="CHEBI:15378"/>
        <dbReference type="ChEBI" id="CHEBI:43474"/>
        <dbReference type="ChEBI" id="CHEBI:57945"/>
        <dbReference type="ChEBI" id="CHEBI:64074"/>
        <dbReference type="ChEBI" id="CHEBI:456215"/>
        <dbReference type="ChEBI" id="CHEBI:456216"/>
        <dbReference type="EC" id="4.2.1.136"/>
    </reaction>
</comment>
<keyword evidence="6 17" id="KW-0547">Nucleotide-binding</keyword>
<feature type="binding site" evidence="17">
    <location>
        <begin position="414"/>
        <end position="418"/>
    </location>
    <ligand>
        <name>AMP</name>
        <dbReference type="ChEBI" id="CHEBI:456215"/>
    </ligand>
</feature>
<feature type="binding site" evidence="18">
    <location>
        <begin position="68"/>
        <end position="72"/>
    </location>
    <ligand>
        <name>(6S)-NADPHX</name>
        <dbReference type="ChEBI" id="CHEBI:64076"/>
    </ligand>
</feature>
<comment type="similarity">
    <text evidence="18">Belongs to the NnrE/AIBP family.</text>
</comment>
<gene>
    <name evidence="18" type="primary">nnrE</name>
    <name evidence="17" type="synonym">nnrD</name>
    <name evidence="22" type="ORF">SAMN05444277_10666</name>
</gene>
<evidence type="ECO:0000256" key="4">
    <source>
        <dbReference type="ARBA" id="ARBA00009524"/>
    </source>
</evidence>
<evidence type="ECO:0000256" key="6">
    <source>
        <dbReference type="ARBA" id="ARBA00022741"/>
    </source>
</evidence>
<comment type="caution">
    <text evidence="18">Lacks conserved residue(s) required for the propagation of feature annotation.</text>
</comment>
<dbReference type="Proteomes" id="UP000199031">
    <property type="component" value="Unassembled WGS sequence"/>
</dbReference>
<dbReference type="HAMAP" id="MF_01965">
    <property type="entry name" value="NADHX_dehydratase"/>
    <property type="match status" value="1"/>
</dbReference>
<feature type="domain" description="YjeF N-terminal" evidence="21">
    <location>
        <begin position="20"/>
        <end position="226"/>
    </location>
</feature>
<evidence type="ECO:0000313" key="22">
    <source>
        <dbReference type="EMBL" id="SFQ16858.1"/>
    </source>
</evidence>
<keyword evidence="9 18" id="KW-0630">Potassium</keyword>
<evidence type="ECO:0000256" key="2">
    <source>
        <dbReference type="ARBA" id="ARBA00000909"/>
    </source>
</evidence>
<dbReference type="GO" id="GO:0110051">
    <property type="term" value="P:metabolite repair"/>
    <property type="evidence" value="ECO:0007669"/>
    <property type="project" value="TreeGrafter"/>
</dbReference>
<dbReference type="EC" id="5.1.99.6" evidence="19"/>
<evidence type="ECO:0000256" key="18">
    <source>
        <dbReference type="HAMAP-Rule" id="MF_01966"/>
    </source>
</evidence>
<proteinExistence type="inferred from homology"/>
<evidence type="ECO:0000256" key="8">
    <source>
        <dbReference type="ARBA" id="ARBA00022857"/>
    </source>
</evidence>
<dbReference type="InterPro" id="IPR030677">
    <property type="entry name" value="Nnr"/>
</dbReference>
<dbReference type="NCBIfam" id="TIGR00196">
    <property type="entry name" value="yjeF_cterm"/>
    <property type="match status" value="1"/>
</dbReference>
<dbReference type="Pfam" id="PF03853">
    <property type="entry name" value="YjeF_N"/>
    <property type="match status" value="1"/>
</dbReference>
<sequence length="505" mass="54601">MYTFIINYCERMKILSAQQIHGWDAYTIANEPITSVNLMERAATACTDYITQQNFFNKPFKVFCGKGNNGGDGLAVARQLLQQHFDVSVYIIEFGAAGTGDFQTNLQRLHELTVNIHFIQDEGFFPVINKNDIVIDALFGSGLNRPLKDLSAALVQHINQSEAFVISIDVPSGMFIDKSSINNAVVRANVTLTFQQYKLCFLVAENAENTGKLIILDIGLLPGFLNDIETVFQTADAASIQHIYKPRKPFSHKGSYGHALIIAGNTGKMGAALMAAHACLRAGAGLTTLNIPSAFLNAVHSHLPEAMCQLRENGLSFEKINAVGIGPGLGTGDDSLQLIEQTLNEYKLPSVIDADALNIISTHKRLSRLITPGSILTPHPKEFERLFGKAENDFERIDTALKKSAELNCVIILKGTYTLIAQNGKGWFNTTGNAGLAKGGSGDILTGIVTALLAQKYHPFEAALLGVYLHGLAADIALEKQSQESMIASDVVNCLGAAFGGLLMG</sequence>
<keyword evidence="10 17" id="KW-0520">NAD</keyword>
<evidence type="ECO:0000256" key="12">
    <source>
        <dbReference type="ARBA" id="ARBA00023239"/>
    </source>
</evidence>
<comment type="cofactor">
    <cofactor evidence="18 19">
        <name>K(+)</name>
        <dbReference type="ChEBI" id="CHEBI:29103"/>
    </cofactor>
    <text evidence="18 19">Binds 1 potassium ion per subunit.</text>
</comment>
<feature type="binding site" evidence="17">
    <location>
        <position position="379"/>
    </location>
    <ligand>
        <name>(6S)-NADPHX</name>
        <dbReference type="ChEBI" id="CHEBI:64076"/>
    </ligand>
</feature>
<dbReference type="InterPro" id="IPR029056">
    <property type="entry name" value="Ribokinase-like"/>
</dbReference>
<dbReference type="EMBL" id="FOXQ01000006">
    <property type="protein sequence ID" value="SFQ16858.1"/>
    <property type="molecule type" value="Genomic_DNA"/>
</dbReference>
<comment type="cofactor">
    <cofactor evidence="17">
        <name>Mg(2+)</name>
        <dbReference type="ChEBI" id="CHEBI:18420"/>
    </cofactor>
</comment>
<dbReference type="GO" id="GO:0052856">
    <property type="term" value="F:NAD(P)HX epimerase activity"/>
    <property type="evidence" value="ECO:0007669"/>
    <property type="project" value="UniProtKB-UniRule"/>
</dbReference>
<evidence type="ECO:0000256" key="10">
    <source>
        <dbReference type="ARBA" id="ARBA00023027"/>
    </source>
</evidence>
<evidence type="ECO:0000256" key="14">
    <source>
        <dbReference type="ARBA" id="ARBA00025153"/>
    </source>
</evidence>
<dbReference type="SUPFAM" id="SSF53613">
    <property type="entry name" value="Ribokinase-like"/>
    <property type="match status" value="1"/>
</dbReference>
<keyword evidence="13" id="KW-0511">Multifunctional enzyme</keyword>
<feature type="domain" description="YjeF C-terminal" evidence="20">
    <location>
        <begin position="236"/>
        <end position="502"/>
    </location>
</feature>
<dbReference type="PIRSF" id="PIRSF017184">
    <property type="entry name" value="Nnr"/>
    <property type="match status" value="1"/>
</dbReference>
<organism evidence="22 23">
    <name type="scientific">Parafilimonas terrae</name>
    <dbReference type="NCBI Taxonomy" id="1465490"/>
    <lineage>
        <taxon>Bacteria</taxon>
        <taxon>Pseudomonadati</taxon>
        <taxon>Bacteroidota</taxon>
        <taxon>Chitinophagia</taxon>
        <taxon>Chitinophagales</taxon>
        <taxon>Chitinophagaceae</taxon>
        <taxon>Parafilimonas</taxon>
    </lineage>
</organism>
<evidence type="ECO:0000256" key="3">
    <source>
        <dbReference type="ARBA" id="ARBA00006001"/>
    </source>
</evidence>
<dbReference type="PANTHER" id="PTHR12592">
    <property type="entry name" value="ATP-DEPENDENT (S)-NAD(P)H-HYDRATE DEHYDRATASE FAMILY MEMBER"/>
    <property type="match status" value="1"/>
</dbReference>
<evidence type="ECO:0000256" key="1">
    <source>
        <dbReference type="ARBA" id="ARBA00000013"/>
    </source>
</evidence>
<evidence type="ECO:0000256" key="7">
    <source>
        <dbReference type="ARBA" id="ARBA00022840"/>
    </source>
</evidence>
<dbReference type="GO" id="GO:0005524">
    <property type="term" value="F:ATP binding"/>
    <property type="evidence" value="ECO:0007669"/>
    <property type="project" value="UniProtKB-UniRule"/>
</dbReference>
<feature type="binding site" evidence="18">
    <location>
        <position position="169"/>
    </location>
    <ligand>
        <name>(6S)-NADPHX</name>
        <dbReference type="ChEBI" id="CHEBI:64076"/>
    </ligand>
</feature>
<evidence type="ECO:0000256" key="19">
    <source>
        <dbReference type="PIRNR" id="PIRNR017184"/>
    </source>
</evidence>
<accession>A0A1I5WAT8</accession>
<dbReference type="PROSITE" id="PS51385">
    <property type="entry name" value="YJEF_N"/>
    <property type="match status" value="1"/>
</dbReference>
<dbReference type="InterPro" id="IPR000631">
    <property type="entry name" value="CARKD"/>
</dbReference>
<feature type="binding site" evidence="17">
    <location>
        <position position="328"/>
    </location>
    <ligand>
        <name>(6S)-NADPHX</name>
        <dbReference type="ChEBI" id="CHEBI:64076"/>
    </ligand>
</feature>
<evidence type="ECO:0000256" key="16">
    <source>
        <dbReference type="ARBA" id="ARBA00049209"/>
    </source>
</evidence>
<dbReference type="AlphaFoldDB" id="A0A1I5WAT8"/>
<comment type="similarity">
    <text evidence="17">Belongs to the NnrD/CARKD family.</text>
</comment>
<keyword evidence="11 18" id="KW-0413">Isomerase</keyword>
<evidence type="ECO:0000256" key="11">
    <source>
        <dbReference type="ARBA" id="ARBA00023235"/>
    </source>
</evidence>
<dbReference type="PANTHER" id="PTHR12592:SF0">
    <property type="entry name" value="ATP-DEPENDENT (S)-NAD(P)H-HYDRATE DEHYDRATASE"/>
    <property type="match status" value="1"/>
</dbReference>
<dbReference type="EC" id="4.2.1.136" evidence="19"/>
<feature type="binding site" evidence="18">
    <location>
        <position position="69"/>
    </location>
    <ligand>
        <name>K(+)</name>
        <dbReference type="ChEBI" id="CHEBI:29103"/>
    </ligand>
</feature>
<dbReference type="Gene3D" id="3.40.50.10260">
    <property type="entry name" value="YjeF N-terminal domain"/>
    <property type="match status" value="1"/>
</dbReference>
<evidence type="ECO:0000256" key="15">
    <source>
        <dbReference type="ARBA" id="ARBA00048238"/>
    </source>
</evidence>
<evidence type="ECO:0000256" key="5">
    <source>
        <dbReference type="ARBA" id="ARBA00022723"/>
    </source>
</evidence>
<keyword evidence="7 17" id="KW-0067">ATP-binding</keyword>
<feature type="binding site" evidence="17">
    <location>
        <position position="442"/>
    </location>
    <ligand>
        <name>AMP</name>
        <dbReference type="ChEBI" id="CHEBI:456215"/>
    </ligand>
</feature>
<feature type="binding site" evidence="18">
    <location>
        <begin position="140"/>
        <end position="146"/>
    </location>
    <ligand>
        <name>(6S)-NADPHX</name>
        <dbReference type="ChEBI" id="CHEBI:64076"/>
    </ligand>
</feature>
<dbReference type="CDD" id="cd01171">
    <property type="entry name" value="YXKO-related"/>
    <property type="match status" value="1"/>
</dbReference>
<keyword evidence="8 17" id="KW-0521">NADP</keyword>
<keyword evidence="5 18" id="KW-0479">Metal-binding</keyword>
<comment type="similarity">
    <text evidence="3 19">In the N-terminal section; belongs to the NnrE/AIBP family.</text>
</comment>
<dbReference type="GO" id="GO:0046496">
    <property type="term" value="P:nicotinamide nucleotide metabolic process"/>
    <property type="evidence" value="ECO:0007669"/>
    <property type="project" value="UniProtKB-UniRule"/>
</dbReference>
<evidence type="ECO:0000259" key="21">
    <source>
        <dbReference type="PROSITE" id="PS51385"/>
    </source>
</evidence>
<dbReference type="PROSITE" id="PS51383">
    <property type="entry name" value="YJEF_C_3"/>
    <property type="match status" value="1"/>
</dbReference>
<reference evidence="22 23" key="1">
    <citation type="submission" date="2016-10" db="EMBL/GenBank/DDBJ databases">
        <authorList>
            <person name="de Groot N.N."/>
        </authorList>
    </citation>
    <scope>NUCLEOTIDE SEQUENCE [LARGE SCALE GENOMIC DNA]</scope>
    <source>
        <strain evidence="22 23">DSM 28286</strain>
    </source>
</reference>
<evidence type="ECO:0000259" key="20">
    <source>
        <dbReference type="PROSITE" id="PS51383"/>
    </source>
</evidence>
<comment type="subunit">
    <text evidence="17">Homotetramer.</text>
</comment>
<dbReference type="STRING" id="1465490.SAMN05444277_10666"/>